<dbReference type="KEGG" id="mnu:NCTC10166_00595"/>
<feature type="transmembrane region" description="Helical" evidence="1">
    <location>
        <begin position="295"/>
        <end position="313"/>
    </location>
</feature>
<protein>
    <recommendedName>
        <fullName evidence="4">Folate ECF transporter S component FolT</fullName>
    </recommendedName>
</protein>
<keyword evidence="1" id="KW-0472">Membrane</keyword>
<evidence type="ECO:0000313" key="2">
    <source>
        <dbReference type="EMBL" id="VEU59616.1"/>
    </source>
</evidence>
<evidence type="ECO:0008006" key="4">
    <source>
        <dbReference type="Google" id="ProtNLM"/>
    </source>
</evidence>
<proteinExistence type="predicted"/>
<keyword evidence="1" id="KW-0812">Transmembrane</keyword>
<dbReference type="Proteomes" id="UP000289440">
    <property type="component" value="Chromosome"/>
</dbReference>
<reference evidence="2 3" key="1">
    <citation type="submission" date="2019-01" db="EMBL/GenBank/DDBJ databases">
        <authorList>
            <consortium name="Pathogen Informatics"/>
        </authorList>
    </citation>
    <scope>NUCLEOTIDE SEQUENCE [LARGE SCALE GENOMIC DNA]</scope>
    <source>
        <strain evidence="2 3">NCTC10166</strain>
    </source>
</reference>
<feature type="transmembrane region" description="Helical" evidence="1">
    <location>
        <begin position="249"/>
        <end position="270"/>
    </location>
</feature>
<name>A0A449A5V0_9BACT</name>
<organism evidence="2 3">
    <name type="scientific">Mesomycoplasma neurolyticum</name>
    <dbReference type="NCBI Taxonomy" id="2120"/>
    <lineage>
        <taxon>Bacteria</taxon>
        <taxon>Bacillati</taxon>
        <taxon>Mycoplasmatota</taxon>
        <taxon>Mycoplasmoidales</taxon>
        <taxon>Metamycoplasmataceae</taxon>
        <taxon>Mesomycoplasma</taxon>
    </lineage>
</organism>
<accession>A0A449A5V0</accession>
<dbReference type="OrthoDB" id="397639at2"/>
<evidence type="ECO:0000313" key="3">
    <source>
        <dbReference type="Proteomes" id="UP000289440"/>
    </source>
</evidence>
<feature type="transmembrane region" description="Helical" evidence="1">
    <location>
        <begin position="214"/>
        <end position="237"/>
    </location>
</feature>
<dbReference type="RefSeq" id="WP_129719992.1">
    <property type="nucleotide sequence ID" value="NZ_LR214951.1"/>
</dbReference>
<evidence type="ECO:0000256" key="1">
    <source>
        <dbReference type="SAM" id="Phobius"/>
    </source>
</evidence>
<keyword evidence="1" id="KW-1133">Transmembrane helix</keyword>
<dbReference type="AlphaFoldDB" id="A0A449A5V0"/>
<dbReference type="Gene3D" id="1.10.1760.20">
    <property type="match status" value="1"/>
</dbReference>
<feature type="transmembrane region" description="Helical" evidence="1">
    <location>
        <begin position="6"/>
        <end position="30"/>
    </location>
</feature>
<feature type="transmembrane region" description="Helical" evidence="1">
    <location>
        <begin position="51"/>
        <end position="74"/>
    </location>
</feature>
<dbReference type="EMBL" id="LR214951">
    <property type="protein sequence ID" value="VEU59616.1"/>
    <property type="molecule type" value="Genomic_DNA"/>
</dbReference>
<feature type="transmembrane region" description="Helical" evidence="1">
    <location>
        <begin position="172"/>
        <end position="194"/>
    </location>
</feature>
<keyword evidence="3" id="KW-1185">Reference proteome</keyword>
<gene>
    <name evidence="2" type="ORF">NCTC10166_00595</name>
</gene>
<sequence length="321" mass="36862">MKLWNSRNIAFVAVFISISTIMLLLGIRLFPIAVLPSLRFSIIGLPIKITGFIFGPIIGLLTGFLADLISFWFAPTTFSYFYTIALSLTGFIPGLIAKLFLNFIKNQINEKILERKIKIKKQKISFKIEKLIESKIGMPESKIILINKKISKLKIKKEKYGPEVIERNLKNLYLSICITIIMVLFFIIFILIYKSDNQVFDGISKKIKFFKNKYIFLAFIFAGTASMLVFITIARFLKFFQKKNRFSTMVPIIVFSAILEPLTTVILSMGDVQSKQFDSYELALVSHFTLSPIKIWINLFVIYLTSLVVLPIVQNKTKNVY</sequence>
<feature type="transmembrane region" description="Helical" evidence="1">
    <location>
        <begin position="80"/>
        <end position="101"/>
    </location>
</feature>